<dbReference type="SUPFAM" id="SSF161070">
    <property type="entry name" value="SNF-like"/>
    <property type="match status" value="1"/>
</dbReference>
<evidence type="ECO:0000313" key="8">
    <source>
        <dbReference type="Proteomes" id="UP001476798"/>
    </source>
</evidence>
<comment type="subcellular location">
    <subcellularLocation>
        <location evidence="1">Membrane</location>
        <topology evidence="1">Multi-pass membrane protein</topology>
    </subcellularLocation>
</comment>
<dbReference type="PANTHER" id="PTHR11616:SF105">
    <property type="entry name" value="SODIUM-DEPENDENT SEROTONIN TRANSPORTER"/>
    <property type="match status" value="1"/>
</dbReference>
<evidence type="ECO:0000256" key="5">
    <source>
        <dbReference type="ARBA" id="ARBA00023136"/>
    </source>
</evidence>
<gene>
    <name evidence="7" type="primary">SLC6A4_1</name>
    <name evidence="7" type="ORF">GOODEAATRI_000629</name>
</gene>
<evidence type="ECO:0000256" key="4">
    <source>
        <dbReference type="ARBA" id="ARBA00022989"/>
    </source>
</evidence>
<keyword evidence="8" id="KW-1185">Reference proteome</keyword>
<dbReference type="PRINTS" id="PR00176">
    <property type="entry name" value="NANEUSMPORT"/>
</dbReference>
<dbReference type="InterPro" id="IPR000175">
    <property type="entry name" value="Na/ntran_symport"/>
</dbReference>
<dbReference type="InterPro" id="IPR037272">
    <property type="entry name" value="SNS_sf"/>
</dbReference>
<sequence>VWIDAAAQIFFSLGPGFGVLLAFASYNPFHNNCYNFLSGFVIFTVLGYMAEMRKQNVDDVAKDAGPSLLFIIYAEAIANMPAATFFAIIFFLMIIMLGLDSTGGAFVVKLFEEYATGPAVITVVLLEVIAVSWFYGE</sequence>
<dbReference type="Pfam" id="PF00209">
    <property type="entry name" value="SNF"/>
    <property type="match status" value="1"/>
</dbReference>
<dbReference type="EMBL" id="JAHRIO010069984">
    <property type="protein sequence ID" value="MEQ2180369.1"/>
    <property type="molecule type" value="Genomic_DNA"/>
</dbReference>
<name>A0ABV0PA87_9TELE</name>
<keyword evidence="3 6" id="KW-0812">Transmembrane</keyword>
<feature type="transmembrane region" description="Helical" evidence="6">
    <location>
        <begin position="6"/>
        <end position="26"/>
    </location>
</feature>
<evidence type="ECO:0000256" key="1">
    <source>
        <dbReference type="ARBA" id="ARBA00004141"/>
    </source>
</evidence>
<feature type="non-terminal residue" evidence="7">
    <location>
        <position position="1"/>
    </location>
</feature>
<feature type="transmembrane region" description="Helical" evidence="6">
    <location>
        <begin position="33"/>
        <end position="50"/>
    </location>
</feature>
<keyword evidence="4 6" id="KW-1133">Transmembrane helix</keyword>
<protein>
    <submittedName>
        <fullName evidence="7">Sodium-dependent serotonin transporter</fullName>
    </submittedName>
</protein>
<proteinExistence type="predicted"/>
<dbReference type="Proteomes" id="UP001476798">
    <property type="component" value="Unassembled WGS sequence"/>
</dbReference>
<dbReference type="PANTHER" id="PTHR11616">
    <property type="entry name" value="SODIUM/CHLORIDE DEPENDENT TRANSPORTER"/>
    <property type="match status" value="1"/>
</dbReference>
<evidence type="ECO:0000256" key="2">
    <source>
        <dbReference type="ARBA" id="ARBA00022448"/>
    </source>
</evidence>
<comment type="caution">
    <text evidence="7">The sequence shown here is derived from an EMBL/GenBank/DDBJ whole genome shotgun (WGS) entry which is preliminary data.</text>
</comment>
<evidence type="ECO:0000256" key="3">
    <source>
        <dbReference type="ARBA" id="ARBA00022692"/>
    </source>
</evidence>
<dbReference type="PROSITE" id="PS50267">
    <property type="entry name" value="NA_NEUROTRAN_SYMP_3"/>
    <property type="match status" value="1"/>
</dbReference>
<keyword evidence="5 6" id="KW-0472">Membrane</keyword>
<feature type="transmembrane region" description="Helical" evidence="6">
    <location>
        <begin position="111"/>
        <end position="135"/>
    </location>
</feature>
<evidence type="ECO:0000256" key="6">
    <source>
        <dbReference type="SAM" id="Phobius"/>
    </source>
</evidence>
<organism evidence="7 8">
    <name type="scientific">Goodea atripinnis</name>
    <dbReference type="NCBI Taxonomy" id="208336"/>
    <lineage>
        <taxon>Eukaryota</taxon>
        <taxon>Metazoa</taxon>
        <taxon>Chordata</taxon>
        <taxon>Craniata</taxon>
        <taxon>Vertebrata</taxon>
        <taxon>Euteleostomi</taxon>
        <taxon>Actinopterygii</taxon>
        <taxon>Neopterygii</taxon>
        <taxon>Teleostei</taxon>
        <taxon>Neoteleostei</taxon>
        <taxon>Acanthomorphata</taxon>
        <taxon>Ovalentaria</taxon>
        <taxon>Atherinomorphae</taxon>
        <taxon>Cyprinodontiformes</taxon>
        <taxon>Goodeidae</taxon>
        <taxon>Goodea</taxon>
    </lineage>
</organism>
<feature type="transmembrane region" description="Helical" evidence="6">
    <location>
        <begin position="70"/>
        <end position="99"/>
    </location>
</feature>
<reference evidence="7 8" key="1">
    <citation type="submission" date="2021-06" db="EMBL/GenBank/DDBJ databases">
        <authorList>
            <person name="Palmer J.M."/>
        </authorList>
    </citation>
    <scope>NUCLEOTIDE SEQUENCE [LARGE SCALE GENOMIC DNA]</scope>
    <source>
        <strain evidence="7 8">GA_2019</strain>
        <tissue evidence="7">Muscle</tissue>
    </source>
</reference>
<keyword evidence="2" id="KW-0813">Transport</keyword>
<accession>A0ABV0PA87</accession>
<evidence type="ECO:0000313" key="7">
    <source>
        <dbReference type="EMBL" id="MEQ2180369.1"/>
    </source>
</evidence>